<evidence type="ECO:0000256" key="1">
    <source>
        <dbReference type="SAM" id="Phobius"/>
    </source>
</evidence>
<feature type="transmembrane region" description="Helical" evidence="1">
    <location>
        <begin position="7"/>
        <end position="25"/>
    </location>
</feature>
<evidence type="ECO:0000313" key="2">
    <source>
        <dbReference type="EMBL" id="KGL66858.1"/>
    </source>
</evidence>
<keyword evidence="1" id="KW-1133">Transmembrane helix</keyword>
<dbReference type="EMBL" id="JROC01000032">
    <property type="protein sequence ID" value="KGL66858.1"/>
    <property type="molecule type" value="Genomic_DNA"/>
</dbReference>
<keyword evidence="1" id="KW-0472">Membrane</keyword>
<accession>A0A099YD76</accession>
<proteinExistence type="predicted"/>
<evidence type="ECO:0000313" key="4">
    <source>
        <dbReference type="Proteomes" id="UP000030001"/>
    </source>
</evidence>
<dbReference type="Proteomes" id="UP000365705">
    <property type="component" value="Unassembled WGS sequence"/>
</dbReference>
<evidence type="ECO:0000313" key="3">
    <source>
        <dbReference type="EMBL" id="VTZ93092.1"/>
    </source>
</evidence>
<reference evidence="2 4" key="1">
    <citation type="submission" date="2014-09" db="EMBL/GenBank/DDBJ databases">
        <title>Lactobacillus mucosae CRL573 Genome Sequencing.</title>
        <authorList>
            <person name="Bleckwedel J."/>
            <person name="Teran L.C."/>
            <person name="Bonacina J."/>
            <person name="Saavedra L."/>
            <person name="Mozzi F.B."/>
            <person name="Raya R.R."/>
        </authorList>
    </citation>
    <scope>NUCLEOTIDE SEQUENCE [LARGE SCALE GENOMIC DNA]</scope>
    <source>
        <strain evidence="2 4">CRL573</strain>
    </source>
</reference>
<dbReference type="Proteomes" id="UP000030001">
    <property type="component" value="Unassembled WGS sequence"/>
</dbReference>
<dbReference type="RefSeq" id="WP_034540207.1">
    <property type="nucleotide sequence ID" value="NZ_CABFNH010000031.1"/>
</dbReference>
<gene>
    <name evidence="3" type="ORF">LMUP508_01867</name>
    <name evidence="2" type="ORF">LX03_06105</name>
</gene>
<reference evidence="3 5" key="2">
    <citation type="submission" date="2019-06" db="EMBL/GenBank/DDBJ databases">
        <authorList>
            <person name="Rodrigo-Torres L."/>
            <person name="Arahal R. D."/>
            <person name="Lucena T."/>
        </authorList>
    </citation>
    <scope>NUCLEOTIDE SEQUENCE [LARGE SCALE GENOMIC DNA]</scope>
    <source>
        <strain evidence="3 5">INIA P508</strain>
    </source>
</reference>
<name>A0A099YD76_LIMMU</name>
<protein>
    <submittedName>
        <fullName evidence="2">Uncharacterized protein</fullName>
    </submittedName>
</protein>
<sequence length="165" mass="19067">MKRQQRFVEIILLLLLALVVSFWGYRGYRFMQAHPLINRVYRYQASSAAKAELTSTPNDYQYLVFGAGRYRGKYIRVDNQKQLRRILNHRQAYQAAFDQNGTCYLVRHHQLQLDLGNVSAGESYVQTNKQAWVAQSDRHDLGQTVNDSLKLTSMHATKQAVSCLP</sequence>
<evidence type="ECO:0000313" key="5">
    <source>
        <dbReference type="Proteomes" id="UP000365705"/>
    </source>
</evidence>
<dbReference type="AlphaFoldDB" id="A0A099YD76"/>
<dbReference type="EMBL" id="CABFNH010000031">
    <property type="protein sequence ID" value="VTZ93092.1"/>
    <property type="molecule type" value="Genomic_DNA"/>
</dbReference>
<organism evidence="2 4">
    <name type="scientific">Limosilactobacillus mucosae</name>
    <name type="common">Lactobacillus mucosae</name>
    <dbReference type="NCBI Taxonomy" id="97478"/>
    <lineage>
        <taxon>Bacteria</taxon>
        <taxon>Bacillati</taxon>
        <taxon>Bacillota</taxon>
        <taxon>Bacilli</taxon>
        <taxon>Lactobacillales</taxon>
        <taxon>Lactobacillaceae</taxon>
        <taxon>Limosilactobacillus</taxon>
    </lineage>
</organism>
<keyword evidence="1" id="KW-0812">Transmembrane</keyword>